<feature type="compositionally biased region" description="Polar residues" evidence="7">
    <location>
        <begin position="311"/>
        <end position="323"/>
    </location>
</feature>
<reference evidence="9" key="2">
    <citation type="submission" date="2023-06" db="EMBL/GenBank/DDBJ databases">
        <authorList>
            <consortium name="Lawrence Berkeley National Laboratory"/>
            <person name="Haridas S."/>
            <person name="Hensen N."/>
            <person name="Bonometti L."/>
            <person name="Westerberg I."/>
            <person name="Brannstrom I.O."/>
            <person name="Guillou S."/>
            <person name="Cros-Aarteil S."/>
            <person name="Calhoun S."/>
            <person name="Kuo A."/>
            <person name="Mondo S."/>
            <person name="Pangilinan J."/>
            <person name="Riley R."/>
            <person name="Labutti K."/>
            <person name="Andreopoulos B."/>
            <person name="Lipzen A."/>
            <person name="Chen C."/>
            <person name="Yanf M."/>
            <person name="Daum C."/>
            <person name="Ng V."/>
            <person name="Clum A."/>
            <person name="Steindorff A."/>
            <person name="Ohm R."/>
            <person name="Martin F."/>
            <person name="Silar P."/>
            <person name="Natvig D."/>
            <person name="Lalanne C."/>
            <person name="Gautier V."/>
            <person name="Ament-Velasquez S.L."/>
            <person name="Kruys A."/>
            <person name="Hutchinson M.I."/>
            <person name="Powell A.J."/>
            <person name="Barry K."/>
            <person name="Miller A.N."/>
            <person name="Grigoriev I.V."/>
            <person name="Debuchy R."/>
            <person name="Gladieux P."/>
            <person name="Thoren M.H."/>
            <person name="Johannesson H."/>
        </authorList>
    </citation>
    <scope>NUCLEOTIDE SEQUENCE</scope>
    <source>
        <strain evidence="9">CBS 168.71</strain>
    </source>
</reference>
<dbReference type="GO" id="GO:0000707">
    <property type="term" value="P:meiotic DNA recombinase assembly"/>
    <property type="evidence" value="ECO:0007669"/>
    <property type="project" value="TreeGrafter"/>
</dbReference>
<dbReference type="GeneID" id="87835820"/>
<dbReference type="EMBL" id="JAUEPN010000005">
    <property type="protein sequence ID" value="KAK3294008.1"/>
    <property type="molecule type" value="Genomic_DNA"/>
</dbReference>
<dbReference type="GO" id="GO:0008821">
    <property type="term" value="F:crossover junction DNA endonuclease activity"/>
    <property type="evidence" value="ECO:0007669"/>
    <property type="project" value="TreeGrafter"/>
</dbReference>
<organism evidence="9 10">
    <name type="scientific">Chaetomium fimeti</name>
    <dbReference type="NCBI Taxonomy" id="1854472"/>
    <lineage>
        <taxon>Eukaryota</taxon>
        <taxon>Fungi</taxon>
        <taxon>Dikarya</taxon>
        <taxon>Ascomycota</taxon>
        <taxon>Pezizomycotina</taxon>
        <taxon>Sordariomycetes</taxon>
        <taxon>Sordariomycetidae</taxon>
        <taxon>Sordariales</taxon>
        <taxon>Chaetomiaceae</taxon>
        <taxon>Chaetomium</taxon>
    </lineage>
</organism>
<evidence type="ECO:0000256" key="5">
    <source>
        <dbReference type="ARBA" id="ARBA00023204"/>
    </source>
</evidence>
<dbReference type="SUPFAM" id="SSF52540">
    <property type="entry name" value="P-loop containing nucleoside triphosphate hydrolases"/>
    <property type="match status" value="1"/>
</dbReference>
<keyword evidence="2" id="KW-0547">Nucleotide-binding</keyword>
<keyword evidence="5" id="KW-0234">DNA repair</keyword>
<keyword evidence="4" id="KW-0067">ATP-binding</keyword>
<dbReference type="RefSeq" id="XP_062657522.1">
    <property type="nucleotide sequence ID" value="XM_062798872.1"/>
</dbReference>
<evidence type="ECO:0000256" key="4">
    <source>
        <dbReference type="ARBA" id="ARBA00022840"/>
    </source>
</evidence>
<dbReference type="PROSITE" id="PS50162">
    <property type="entry name" value="RECA_2"/>
    <property type="match status" value="1"/>
</dbReference>
<comment type="subcellular location">
    <subcellularLocation>
        <location evidence="1">Nucleus</location>
    </subcellularLocation>
</comment>
<dbReference type="GO" id="GO:0033063">
    <property type="term" value="C:Rad51B-Rad51C-Rad51D-XRCC2 complex"/>
    <property type="evidence" value="ECO:0007669"/>
    <property type="project" value="TreeGrafter"/>
</dbReference>
<gene>
    <name evidence="9" type="ORF">B0H64DRAFT_177830</name>
</gene>
<dbReference type="GO" id="GO:0033065">
    <property type="term" value="C:Rad51C-XRCC3 complex"/>
    <property type="evidence" value="ECO:0007669"/>
    <property type="project" value="TreeGrafter"/>
</dbReference>
<dbReference type="InterPro" id="IPR020588">
    <property type="entry name" value="RecA_ATP-bd"/>
</dbReference>
<evidence type="ECO:0000256" key="6">
    <source>
        <dbReference type="ARBA" id="ARBA00023242"/>
    </source>
</evidence>
<comment type="caution">
    <text evidence="9">The sequence shown here is derived from an EMBL/GenBank/DDBJ whole genome shotgun (WGS) entry which is preliminary data.</text>
</comment>
<dbReference type="AlphaFoldDB" id="A0AAE0HCH9"/>
<dbReference type="InterPro" id="IPR027417">
    <property type="entry name" value="P-loop_NTPase"/>
</dbReference>
<keyword evidence="9" id="KW-0378">Hydrolase</keyword>
<evidence type="ECO:0000256" key="3">
    <source>
        <dbReference type="ARBA" id="ARBA00022763"/>
    </source>
</evidence>
<dbReference type="Gene3D" id="3.40.50.300">
    <property type="entry name" value="P-loop containing nucleotide triphosphate hydrolases"/>
    <property type="match status" value="1"/>
</dbReference>
<dbReference type="Proteomes" id="UP001278766">
    <property type="component" value="Unassembled WGS sequence"/>
</dbReference>
<sequence length="413" mass="44504">MDYHAIHGHDISSFDLPSTHRLPTVSAAQALEDLEGDNSNFIPTGLAALDASLGPELASVGQAGIQKGHVTEIWGPPGAGKTAFGLQLASHCLSEGRGVVWVDGFHRVPIERLRAIVDKKIGEGEDADLDGLDAFSHYTCPSLPHLIALLCRPTGFCVPQGTSLVVVDSLSALVNHTFPKVPETRSSRDAKGNKGPSASARRLQVLQYIVGGLQKLAATRDLAVVVLTQCATKMQAERGAALVPAINASVWEQGMSTRLVLFRDWLEEGPETRGLHFVAIQKLNGKGVGPMIESVCAFEVDQRGLVPVQYDDTQQSRTLTSTPAPKRKLGDTDFEVADSDDEGYGWDDDEELPPMPSQWQGSEDLLLVRKPGSDDDNEDDGHPVDARESEDEEPVDDNDSSDQPSEPDHPASQ</sequence>
<keyword evidence="3" id="KW-0227">DNA damage</keyword>
<protein>
    <submittedName>
        <fullName evidence="9">P-loop containing nucleoside triphosphate hydrolase protein</fullName>
    </submittedName>
</protein>
<feature type="compositionally biased region" description="Acidic residues" evidence="7">
    <location>
        <begin position="388"/>
        <end position="400"/>
    </location>
</feature>
<dbReference type="GO" id="GO:0140664">
    <property type="term" value="F:ATP-dependent DNA damage sensor activity"/>
    <property type="evidence" value="ECO:0007669"/>
    <property type="project" value="InterPro"/>
</dbReference>
<keyword evidence="10" id="KW-1185">Reference proteome</keyword>
<dbReference type="GO" id="GO:0005524">
    <property type="term" value="F:ATP binding"/>
    <property type="evidence" value="ECO:0007669"/>
    <property type="project" value="UniProtKB-KW"/>
</dbReference>
<dbReference type="InterPro" id="IPR052093">
    <property type="entry name" value="HR_Repair_Mediator"/>
</dbReference>
<accession>A0AAE0HCH9</accession>
<evidence type="ECO:0000256" key="7">
    <source>
        <dbReference type="SAM" id="MobiDB-lite"/>
    </source>
</evidence>
<dbReference type="GO" id="GO:0005657">
    <property type="term" value="C:replication fork"/>
    <property type="evidence" value="ECO:0007669"/>
    <property type="project" value="TreeGrafter"/>
</dbReference>
<dbReference type="PANTHER" id="PTHR46239">
    <property type="entry name" value="DNA REPAIR PROTEIN RAD51 HOMOLOG 3 RAD51C"/>
    <property type="match status" value="1"/>
</dbReference>
<feature type="domain" description="RecA family profile 1" evidence="8">
    <location>
        <begin position="38"/>
        <end position="230"/>
    </location>
</feature>
<feature type="region of interest" description="Disordered" evidence="7">
    <location>
        <begin position="309"/>
        <end position="413"/>
    </location>
</feature>
<dbReference type="PANTHER" id="PTHR46239:SF1">
    <property type="entry name" value="DNA REPAIR PROTEIN RAD51 HOMOLOG 3"/>
    <property type="match status" value="1"/>
</dbReference>
<evidence type="ECO:0000313" key="10">
    <source>
        <dbReference type="Proteomes" id="UP001278766"/>
    </source>
</evidence>
<name>A0AAE0HCH9_9PEZI</name>
<evidence type="ECO:0000256" key="2">
    <source>
        <dbReference type="ARBA" id="ARBA00022741"/>
    </source>
</evidence>
<dbReference type="GO" id="GO:0000400">
    <property type="term" value="F:four-way junction DNA binding"/>
    <property type="evidence" value="ECO:0007669"/>
    <property type="project" value="TreeGrafter"/>
</dbReference>
<evidence type="ECO:0000259" key="8">
    <source>
        <dbReference type="PROSITE" id="PS50162"/>
    </source>
</evidence>
<dbReference type="CDD" id="cd01393">
    <property type="entry name" value="RecA-like"/>
    <property type="match status" value="1"/>
</dbReference>
<feature type="compositionally biased region" description="Acidic residues" evidence="7">
    <location>
        <begin position="332"/>
        <end position="352"/>
    </location>
</feature>
<reference evidence="9" key="1">
    <citation type="journal article" date="2023" name="Mol. Phylogenet. Evol.">
        <title>Genome-scale phylogeny and comparative genomics of the fungal order Sordariales.</title>
        <authorList>
            <person name="Hensen N."/>
            <person name="Bonometti L."/>
            <person name="Westerberg I."/>
            <person name="Brannstrom I.O."/>
            <person name="Guillou S."/>
            <person name="Cros-Aarteil S."/>
            <person name="Calhoun S."/>
            <person name="Haridas S."/>
            <person name="Kuo A."/>
            <person name="Mondo S."/>
            <person name="Pangilinan J."/>
            <person name="Riley R."/>
            <person name="LaButti K."/>
            <person name="Andreopoulos B."/>
            <person name="Lipzen A."/>
            <person name="Chen C."/>
            <person name="Yan M."/>
            <person name="Daum C."/>
            <person name="Ng V."/>
            <person name="Clum A."/>
            <person name="Steindorff A."/>
            <person name="Ohm R.A."/>
            <person name="Martin F."/>
            <person name="Silar P."/>
            <person name="Natvig D.O."/>
            <person name="Lalanne C."/>
            <person name="Gautier V."/>
            <person name="Ament-Velasquez S.L."/>
            <person name="Kruys A."/>
            <person name="Hutchinson M.I."/>
            <person name="Powell A.J."/>
            <person name="Barry K."/>
            <person name="Miller A.N."/>
            <person name="Grigoriev I.V."/>
            <person name="Debuchy R."/>
            <person name="Gladieux P."/>
            <person name="Hiltunen Thoren M."/>
            <person name="Johannesson H."/>
        </authorList>
    </citation>
    <scope>NUCLEOTIDE SEQUENCE</scope>
    <source>
        <strain evidence="9">CBS 168.71</strain>
    </source>
</reference>
<proteinExistence type="predicted"/>
<keyword evidence="6" id="KW-0539">Nucleus</keyword>
<evidence type="ECO:0000313" key="9">
    <source>
        <dbReference type="EMBL" id="KAK3294008.1"/>
    </source>
</evidence>
<evidence type="ECO:0000256" key="1">
    <source>
        <dbReference type="ARBA" id="ARBA00004123"/>
    </source>
</evidence>
<dbReference type="GO" id="GO:0007131">
    <property type="term" value="P:reciprocal meiotic recombination"/>
    <property type="evidence" value="ECO:0007669"/>
    <property type="project" value="TreeGrafter"/>
</dbReference>